<reference evidence="1" key="1">
    <citation type="submission" date="2011-02" db="EMBL/GenBank/DDBJ databases">
        <title>Construction and analysis of full-length cDNA library of Cryptosporidium parvum.</title>
        <authorList>
            <person name="Yamagishi J."/>
            <person name="Wakaguri H."/>
            <person name="Sugano S."/>
            <person name="Kawano S."/>
            <person name="Fujisaki K."/>
            <person name="Sugimoto C."/>
            <person name="Watanabe J."/>
            <person name="Suzuki Y."/>
            <person name="Kimata I."/>
            <person name="Xuan X."/>
        </authorList>
    </citation>
    <scope>NUCLEOTIDE SEQUENCE</scope>
    <source>
        <strain evidence="1">HNJ-1</strain>
    </source>
</reference>
<protein>
    <submittedName>
        <fullName evidence="1">Uncharacterized protein</fullName>
    </submittedName>
</protein>
<dbReference type="EMBL" id="FX115850">
    <property type="protein sequence ID" value="BAJ77953.1"/>
    <property type="molecule type" value="mRNA"/>
</dbReference>
<sequence>MKFTFNKYPDKYSYEYRSRNTQNPYYSIGNTFFFFPNKNYFIFINI</sequence>
<organism evidence="1">
    <name type="scientific">Cryptosporidium parvum</name>
    <dbReference type="NCBI Taxonomy" id="5807"/>
    <lineage>
        <taxon>Eukaryota</taxon>
        <taxon>Sar</taxon>
        <taxon>Alveolata</taxon>
        <taxon>Apicomplexa</taxon>
        <taxon>Conoidasida</taxon>
        <taxon>Coccidia</taxon>
        <taxon>Eucoccidiorida</taxon>
        <taxon>Eimeriorina</taxon>
        <taxon>Cryptosporidiidae</taxon>
        <taxon>Cryptosporidium</taxon>
    </lineage>
</organism>
<dbReference type="AlphaFoldDB" id="F0X5T2"/>
<name>F0X5T2_CRYPV</name>
<evidence type="ECO:0000313" key="1">
    <source>
        <dbReference type="EMBL" id="BAJ77953.1"/>
    </source>
</evidence>
<proteinExistence type="evidence at transcript level"/>
<accession>F0X5T2</accession>